<organism evidence="1 2">
    <name type="scientific">Pocillopora damicornis</name>
    <name type="common">Cauliflower coral</name>
    <name type="synonym">Millepora damicornis</name>
    <dbReference type="NCBI Taxonomy" id="46731"/>
    <lineage>
        <taxon>Eukaryota</taxon>
        <taxon>Metazoa</taxon>
        <taxon>Cnidaria</taxon>
        <taxon>Anthozoa</taxon>
        <taxon>Hexacorallia</taxon>
        <taxon>Scleractinia</taxon>
        <taxon>Astrocoeniina</taxon>
        <taxon>Pocilloporidae</taxon>
        <taxon>Pocillopora</taxon>
    </lineage>
</organism>
<dbReference type="AlphaFoldDB" id="A0A3M6TBQ6"/>
<sequence>MQCILEIISSFNFREEYNSLTFSVNDCTLRPLTFTETSEILQGAFPKKVEKDVEGKEEELFENHVKHNEEKEMGLNKKVLEEKNDEEDYYLSVEIRTNSTKIVI</sequence>
<proteinExistence type="predicted"/>
<evidence type="ECO:0000313" key="1">
    <source>
        <dbReference type="EMBL" id="RMX38781.1"/>
    </source>
</evidence>
<protein>
    <submittedName>
        <fullName evidence="1">Uncharacterized protein</fullName>
    </submittedName>
</protein>
<dbReference type="Proteomes" id="UP000275408">
    <property type="component" value="Unassembled WGS sequence"/>
</dbReference>
<keyword evidence="2" id="KW-1185">Reference proteome</keyword>
<gene>
    <name evidence="1" type="ORF">pdam_00022103</name>
</gene>
<name>A0A3M6TBQ6_POCDA</name>
<comment type="caution">
    <text evidence="1">The sequence shown here is derived from an EMBL/GenBank/DDBJ whole genome shotgun (WGS) entry which is preliminary data.</text>
</comment>
<evidence type="ECO:0000313" key="2">
    <source>
        <dbReference type="Proteomes" id="UP000275408"/>
    </source>
</evidence>
<accession>A0A3M6TBQ6</accession>
<dbReference type="EMBL" id="RCHS01003946">
    <property type="protein sequence ID" value="RMX38781.1"/>
    <property type="molecule type" value="Genomic_DNA"/>
</dbReference>
<reference evidence="1 2" key="1">
    <citation type="journal article" date="2018" name="Sci. Rep.">
        <title>Comparative analysis of the Pocillopora damicornis genome highlights role of immune system in coral evolution.</title>
        <authorList>
            <person name="Cunning R."/>
            <person name="Bay R.A."/>
            <person name="Gillette P."/>
            <person name="Baker A.C."/>
            <person name="Traylor-Knowles N."/>
        </authorList>
    </citation>
    <scope>NUCLEOTIDE SEQUENCE [LARGE SCALE GENOMIC DNA]</scope>
    <source>
        <strain evidence="1">RSMAS</strain>
        <tissue evidence="1">Whole animal</tissue>
    </source>
</reference>